<dbReference type="FunFam" id="3.40.50.300:FF:000320">
    <property type="entry name" value="Dynein, axonemal, heavy chain 5"/>
    <property type="match status" value="1"/>
</dbReference>
<proteinExistence type="inferred from homology"/>
<evidence type="ECO:0000256" key="9">
    <source>
        <dbReference type="ARBA" id="ARBA00023054"/>
    </source>
</evidence>
<dbReference type="Gene3D" id="1.20.920.20">
    <property type="match status" value="1"/>
</dbReference>
<evidence type="ECO:0000256" key="8">
    <source>
        <dbReference type="ARBA" id="ARBA00023017"/>
    </source>
</evidence>
<dbReference type="Gene3D" id="3.20.180.20">
    <property type="entry name" value="Dynein heavy chain, N-terminal domain 2"/>
    <property type="match status" value="1"/>
</dbReference>
<dbReference type="InterPro" id="IPR027417">
    <property type="entry name" value="P-loop_NTPase"/>
</dbReference>
<evidence type="ECO:0000256" key="13">
    <source>
        <dbReference type="ARBA" id="ARBA00023273"/>
    </source>
</evidence>
<dbReference type="InterPro" id="IPR035706">
    <property type="entry name" value="AAA_9"/>
</dbReference>
<keyword evidence="12" id="KW-0206">Cytoskeleton</keyword>
<accession>A0A232FCG4</accession>
<dbReference type="GO" id="GO:0030286">
    <property type="term" value="C:dynein complex"/>
    <property type="evidence" value="ECO:0007669"/>
    <property type="project" value="UniProtKB-KW"/>
</dbReference>
<dbReference type="STRING" id="543379.A0A232FCG4"/>
<feature type="domain" description="Dynein heavy chain C-terminal" evidence="24">
    <location>
        <begin position="3628"/>
        <end position="3931"/>
    </location>
</feature>
<evidence type="ECO:0000256" key="10">
    <source>
        <dbReference type="ARBA" id="ARBA00023069"/>
    </source>
</evidence>
<feature type="domain" description="Dynein heavy chain region D6 P-loop" evidence="15">
    <location>
        <begin position="3331"/>
        <end position="3443"/>
    </location>
</feature>
<dbReference type="Gene3D" id="1.20.920.30">
    <property type="match status" value="1"/>
</dbReference>
<evidence type="ECO:0000259" key="24">
    <source>
        <dbReference type="Pfam" id="PF18199"/>
    </source>
</evidence>
<dbReference type="InterPro" id="IPR041466">
    <property type="entry name" value="Dynein_AAA5_ext"/>
</dbReference>
<comment type="caution">
    <text evidence="25">The sequence shown here is derived from an EMBL/GenBank/DDBJ whole genome shotgun (WGS) entry which is preliminary data.</text>
</comment>
<name>A0A232FCG4_9HYME</name>
<dbReference type="FunFam" id="1.20.920.30:FF:000002">
    <property type="entry name" value="Dynein axonemal heavy chain 3"/>
    <property type="match status" value="1"/>
</dbReference>
<dbReference type="Pfam" id="PF12780">
    <property type="entry name" value="AAA_8"/>
    <property type="match status" value="1"/>
</dbReference>
<dbReference type="InterPro" id="IPR024317">
    <property type="entry name" value="Dynein_heavy_chain_D4_dom"/>
</dbReference>
<dbReference type="Pfam" id="PF18199">
    <property type="entry name" value="Dynein_C"/>
    <property type="match status" value="1"/>
</dbReference>
<dbReference type="Pfam" id="PF12775">
    <property type="entry name" value="AAA_7"/>
    <property type="match status" value="1"/>
</dbReference>
<evidence type="ECO:0000256" key="12">
    <source>
        <dbReference type="ARBA" id="ARBA00023212"/>
    </source>
</evidence>
<dbReference type="Pfam" id="PF12777">
    <property type="entry name" value="MT"/>
    <property type="match status" value="1"/>
</dbReference>
<keyword evidence="6" id="KW-0547">Nucleotide-binding</keyword>
<keyword evidence="4" id="KW-0493">Microtubule</keyword>
<dbReference type="Gene3D" id="3.40.50.300">
    <property type="entry name" value="P-loop containing nucleotide triphosphate hydrolases"/>
    <property type="match status" value="5"/>
</dbReference>
<keyword evidence="11" id="KW-0505">Motor protein</keyword>
<dbReference type="OrthoDB" id="424310at2759"/>
<evidence type="ECO:0000259" key="15">
    <source>
        <dbReference type="Pfam" id="PF03028"/>
    </source>
</evidence>
<keyword evidence="9 14" id="KW-0175">Coiled coil</keyword>
<feature type="domain" description="Dynein heavy chain coiled coil stalk" evidence="18">
    <location>
        <begin position="2485"/>
        <end position="2830"/>
    </location>
</feature>
<dbReference type="EMBL" id="NNAY01000441">
    <property type="protein sequence ID" value="OXU28375.1"/>
    <property type="molecule type" value="Genomic_DNA"/>
</dbReference>
<feature type="domain" description="Dynein heavy chain ATP-binding dynein motor region" evidence="20">
    <location>
        <begin position="2860"/>
        <end position="3078"/>
    </location>
</feature>
<dbReference type="Pfam" id="PF17857">
    <property type="entry name" value="AAA_lid_1"/>
    <property type="match status" value="1"/>
</dbReference>
<evidence type="ECO:0000259" key="17">
    <source>
        <dbReference type="Pfam" id="PF12774"/>
    </source>
</evidence>
<dbReference type="InterPro" id="IPR041658">
    <property type="entry name" value="AAA_lid_11"/>
</dbReference>
<evidence type="ECO:0000259" key="18">
    <source>
        <dbReference type="Pfam" id="PF12777"/>
    </source>
</evidence>
<feature type="domain" description="Dynein heavy chain AAA 5 extension" evidence="21">
    <location>
        <begin position="1695"/>
        <end position="1835"/>
    </location>
</feature>
<protein>
    <recommendedName>
        <fullName evidence="27">AAA+ ATPase domain-containing protein</fullName>
    </recommendedName>
</protein>
<dbReference type="FunFam" id="3.10.490.20:FF:000009">
    <property type="entry name" value="Dynein heavy chain 4"/>
    <property type="match status" value="1"/>
</dbReference>
<dbReference type="InterPro" id="IPR035699">
    <property type="entry name" value="AAA_6"/>
</dbReference>
<dbReference type="FunFam" id="3.40.50.300:FF:000049">
    <property type="entry name" value="Dynein, axonemal, heavy chain 5"/>
    <property type="match status" value="1"/>
</dbReference>
<dbReference type="InterPro" id="IPR013602">
    <property type="entry name" value="Dynein_heavy_linker"/>
</dbReference>
<feature type="coiled-coil region" evidence="14">
    <location>
        <begin position="2728"/>
        <end position="2776"/>
    </location>
</feature>
<dbReference type="InterPro" id="IPR041589">
    <property type="entry name" value="DNAH3_AAA_lid_1"/>
</dbReference>
<dbReference type="GO" id="GO:0045505">
    <property type="term" value="F:dynein intermediate chain binding"/>
    <property type="evidence" value="ECO:0007669"/>
    <property type="project" value="InterPro"/>
</dbReference>
<evidence type="ECO:0000256" key="14">
    <source>
        <dbReference type="SAM" id="Coils"/>
    </source>
</evidence>
<dbReference type="InterPro" id="IPR042228">
    <property type="entry name" value="Dynein_linker_3"/>
</dbReference>
<dbReference type="Gene3D" id="1.10.287.2620">
    <property type="match status" value="1"/>
</dbReference>
<dbReference type="PANTHER" id="PTHR22878:SF70">
    <property type="entry name" value="DYNEIN HEAVY CHAIN 2, AXONEMAL"/>
    <property type="match status" value="1"/>
</dbReference>
<dbReference type="Gene3D" id="1.10.8.720">
    <property type="entry name" value="Region D6 of dynein motor"/>
    <property type="match status" value="1"/>
</dbReference>
<dbReference type="Pfam" id="PF03028">
    <property type="entry name" value="Dynein_heavy"/>
    <property type="match status" value="1"/>
</dbReference>
<dbReference type="InterPro" id="IPR042222">
    <property type="entry name" value="Dynein_2_N"/>
</dbReference>
<evidence type="ECO:0000259" key="22">
    <source>
        <dbReference type="Pfam" id="PF17857"/>
    </source>
</evidence>
<dbReference type="Gene3D" id="1.10.8.1220">
    <property type="match status" value="1"/>
</dbReference>
<comment type="subcellular location">
    <subcellularLocation>
        <location evidence="1">Cytoplasm</location>
        <location evidence="1">Cytoskeleton</location>
        <location evidence="1">Cilium axoneme</location>
    </subcellularLocation>
</comment>
<reference evidence="25 26" key="1">
    <citation type="journal article" date="2017" name="Curr. Biol.">
        <title>The Evolution of Venom by Co-option of Single-Copy Genes.</title>
        <authorList>
            <person name="Martinson E.O."/>
            <person name="Mrinalini"/>
            <person name="Kelkar Y.D."/>
            <person name="Chang C.H."/>
            <person name="Werren J.H."/>
        </authorList>
    </citation>
    <scope>NUCLEOTIDE SEQUENCE [LARGE SCALE GENOMIC DNA]</scope>
    <source>
        <strain evidence="25 26">Alberta</strain>
        <tissue evidence="25">Whole body</tissue>
    </source>
</reference>
<dbReference type="InterPro" id="IPR042219">
    <property type="entry name" value="AAA_lid_11_sf"/>
</dbReference>
<dbReference type="InterPro" id="IPR026983">
    <property type="entry name" value="DHC"/>
</dbReference>
<evidence type="ECO:0000259" key="20">
    <source>
        <dbReference type="Pfam" id="PF12781"/>
    </source>
</evidence>
<dbReference type="InterPro" id="IPR041228">
    <property type="entry name" value="Dynein_C"/>
</dbReference>
<feature type="domain" description="Dynein heavy chain linker" evidence="16">
    <location>
        <begin position="643"/>
        <end position="1072"/>
    </location>
</feature>
<evidence type="ECO:0000313" key="25">
    <source>
        <dbReference type="EMBL" id="OXU28375.1"/>
    </source>
</evidence>
<dbReference type="Pfam" id="PF12774">
    <property type="entry name" value="AAA_6"/>
    <property type="match status" value="1"/>
</dbReference>
<evidence type="ECO:0000259" key="16">
    <source>
        <dbReference type="Pfam" id="PF08393"/>
    </source>
</evidence>
<evidence type="ECO:0000256" key="6">
    <source>
        <dbReference type="ARBA" id="ARBA00022741"/>
    </source>
</evidence>
<dbReference type="Gene3D" id="1.20.140.100">
    <property type="entry name" value="Dynein heavy chain, N-terminal domain 2"/>
    <property type="match status" value="1"/>
</dbReference>
<dbReference type="Pfam" id="PF08393">
    <property type="entry name" value="DHC_N2"/>
    <property type="match status" value="1"/>
</dbReference>
<dbReference type="GO" id="GO:0005930">
    <property type="term" value="C:axoneme"/>
    <property type="evidence" value="ECO:0007669"/>
    <property type="project" value="UniProtKB-SubCell"/>
</dbReference>
<keyword evidence="5" id="KW-0677">Repeat</keyword>
<dbReference type="GO" id="GO:0005874">
    <property type="term" value="C:microtubule"/>
    <property type="evidence" value="ECO:0007669"/>
    <property type="project" value="UniProtKB-KW"/>
</dbReference>
<dbReference type="Gene3D" id="1.20.1270.280">
    <property type="match status" value="1"/>
</dbReference>
<evidence type="ECO:0000256" key="2">
    <source>
        <dbReference type="ARBA" id="ARBA00008887"/>
    </source>
</evidence>
<dbReference type="Gene3D" id="1.10.8.710">
    <property type="match status" value="1"/>
</dbReference>
<evidence type="ECO:0000259" key="21">
    <source>
        <dbReference type="Pfam" id="PF17852"/>
    </source>
</evidence>
<evidence type="ECO:0000256" key="11">
    <source>
        <dbReference type="ARBA" id="ARBA00023175"/>
    </source>
</evidence>
<dbReference type="SUPFAM" id="SSF52540">
    <property type="entry name" value="P-loop containing nucleoside triphosphate hydrolases"/>
    <property type="match status" value="4"/>
</dbReference>
<evidence type="ECO:0008006" key="27">
    <source>
        <dbReference type="Google" id="ProtNLM"/>
    </source>
</evidence>
<keyword evidence="13" id="KW-0966">Cell projection</keyword>
<evidence type="ECO:0000259" key="23">
    <source>
        <dbReference type="Pfam" id="PF18198"/>
    </source>
</evidence>
<dbReference type="InterPro" id="IPR043157">
    <property type="entry name" value="Dynein_AAA1S"/>
</dbReference>
<dbReference type="InterPro" id="IPR043160">
    <property type="entry name" value="Dynein_C_barrel"/>
</dbReference>
<evidence type="ECO:0000256" key="3">
    <source>
        <dbReference type="ARBA" id="ARBA00022490"/>
    </source>
</evidence>
<dbReference type="GO" id="GO:0007018">
    <property type="term" value="P:microtubule-based movement"/>
    <property type="evidence" value="ECO:0007669"/>
    <property type="project" value="InterPro"/>
</dbReference>
<evidence type="ECO:0000256" key="5">
    <source>
        <dbReference type="ARBA" id="ARBA00022737"/>
    </source>
</evidence>
<dbReference type="InterPro" id="IPR024743">
    <property type="entry name" value="Dynein_HC_stalk"/>
</dbReference>
<keyword evidence="10" id="KW-0969">Cilium</keyword>
<feature type="domain" description="Dynein heavy chain 3 AAA+ lid" evidence="22">
    <location>
        <begin position="2069"/>
        <end position="2146"/>
    </location>
</feature>
<dbReference type="Pfam" id="PF17852">
    <property type="entry name" value="Dynein_AAA_lid"/>
    <property type="match status" value="1"/>
</dbReference>
<sequence>MSEKQEFYKLINDKTKVPRLTPIPQLEFLKDEHVEKNPLQKFRAQAMKFVKPRPPQPRLADKWRTSVHRLSKTFYTEELIKLAKTINIQGLLPEWEENILKLIPKTSKRKHIGFLMSVMKEVRQDYLQEMKSLNVKNIVNTRATYSDTKSLHECLVKYETLHEDFSAAFDANRKLFLKKYFLSHRLIRSISNIMFYNLPKSFIDFKRYKTFDSLTESISKDLQRCSMIVQTECYNEIVRCMLQMNHLRNDKRLPKLLHCAESFMVQQILNSMMNSINNLIEALKNPGSCAQLQLQLLCRNDTLEIEPSIDTIFAGYHEIIDNVSRIAQDLVPLGEWLKLNDENKYIKVVLPEWFVHKSHDDLQQVLERNFQPLFEHYDFVSARFSVLCSSLTKKQILRLIARKMKFEVYCSEVDKFNAHLAQVNDMVTNVYYNFGILNQSLAIEALKLNTREIINLLTRELIDSHQKFNSSICKEFETIEARMIEFPIDTKSLFKLTDYMAYVSKVLVKELEKRIQRSVQMLGSLLQIALLSDEEINLNKLTINWLENIKDLFVEHNIFIEAKKGDLEDELQKKMSVLSAEIDAIFPELVIINDMDDANRVTEYREFLAGILNKINQVDNHIEWINVEERLFRFPETTFPKVDEVKEVMSSFCSLIHVIYQWQRDKEVWMNGPFEYLDAEDMEKKSTSYLERITEMHKNFKLKIKSDLTSNKPFKFSGIVDDPDPMQQPAPLKLCWQALQALNEFKTYVPLAICMCNPALEKRHWDEMSAIAGKNLLPNAGTTLKKIIDLDLLRDFEKYEIISIGANKELALQHKLDAMIEEWNAIDFSMTTNETSELPVLKQVDRIEILLEEQFVKIANMRASYFIPPIEAKVTEFQEQLHRLRDTIECWDCAQEQCKYFHSFFSNEVVQSHLDTEFDLYNSISVILSSIQESLAATPTFGFITKTLSILEKLKQGRYALELIRSKVHEYFEQLRISFTRLFFISDGEIIKLLFDCQVLTESKSYIQKCFPNIDRLRMDQQRNIVSIIGESGEEVKLQKVVSVLPKFHSVTDWLICLNREMNDVIRCKIDEAIEEFDNELSLQWISNTPAMVVYCLWQIVWTSQVHSTFLLLNSEALKTCHNQFREYREKAHQFLKLNLSRKDRETVTSLIVLFIQQEEVISLLIEKKIHEDSDFDWKAQIRYYYREEQVHVSIINTCVKYAYEYYSSSQRIIANTPLTERCYRSVMEAYHQNFFGAIYGFSCVGKTETIKSLSRILAVPFFMFSGENNQDYNSIGNIFKGLVTFEAWVCFKNFTRIKEEILSIVAQHIFRISQSRAMNSSTINIHGTQLIFNPSCYISFSINPSMEKLFNIPDNLKLHFRTVCFMNPDLDKICQVELYAAGFSDAKNLATALAEVYDLCNEQMSFEKRYDLRLRNLKSVIATAAKLKFAYPDEDERVLLLRSLIDVNISQFVSNDVVVFQTILNKCFSGVTLPPSNYDNLLEAVEKICADQQLSTHNALKLKIIQLYEMIHLRQAIIIAGDSFSGKSTVLHILMEALLLMHEQDNQSNSFKISCEVINPGALSVDRMYGFIDEETGNWNDGVCSEAIRRFTEKDDSKWKWLVFDGKMHTSWLEKLESAFDDNKTLFLASNERIVLTRDVKIFFETSNLHDVSPSTISRCGIVHVDSNTSNWRPFLLADIINVDQFRGYQKLIYTLFDWSIDPCLEFIHNHCTVSLAVTDMHLVMSTLGLFKMYMHFAIEENADKKEKEKDAKDHIAIWSQAAIIMATNWALAGALDFKSKEKFDEFYVSLWNNSNANYPRPNEIKQFEISLPADGKLQDNVYIFKGTGNWKPYGEIVKSEKIKEDTLFREPFIPTIDSVKLSMLFNLHVKYRKPFILCGESSSGKTTFFQDYLSSLSKSEYVVNQFNFDSLKKSDKAQEMFLSKLNKIKSYNYGPLDKKYCINLVDDLNASSDNQSGTNLTLELIRQYMDYGFWYDLNKVDKVTISNTMFVASLTTGRERLRNICPRFARHFNVFTVHPQSKDTIFRIFSNTLLIDLKKNSFSADVLSSVNGIANATVDVYLAAVQKLRPTPSKMLYRFSLRDVQRIMKGCALIQKESVETKITFIRLWAHETYRVLGDRIVENEDKQWLFLKMREAVKTCFKDPFESVFDYLPKYGNDEITKESFRDLVFSNFMDPAKRKYEESSSFDALKNKLQQYVKEYNESSKIKIDLVMTCHAIQHLVRICRVLATPGGNLLMINTSGSGRKSLVRLAAYIQQQSLFEPAVDAQYDELSWKQDVKSILMECGTMKKDYAFLITDRQLRPKFIRDINSLLTLGEIPQLFSKDEQREIIKRVRLDAQQGSRNLEMEMSNVFEYFLGQCKQRLHFIINVSPIGKTLQHYLRKYPTLIDQCTINWFDRWSEKALEQVAAHYLKNVNMQDSIKGQVAHNSKHFHARSIEMSAQYYQETGKVFHIAPSAYVRTMKLYVDIVCKKQEEIKTTRKRYSTGLDKLQLAAKEVAQMKNTLTKLRPQLEASARQTEATMKEIESENISVERATVLVKRDEEIANKKAEIAGILKAECEAELAVAIPILEDAIAALNTLKPTDITLVKAMKNPPDTVKLVMAAVCVMLSVPSERVIDPITGRKSMDFWGPSKRVLGDMNFLQNLKDYDKDNISPAIMVTIKKNYMSDKNFMPHIVAKASSAAEGLCKWVRAMVSYDEVAKVVAPKKEKLAAAQRECDETEAFLNAKRKTLADLNAKLAALKSTLEATLLKKLELEKEVENCTVKLKKAEGLIASLGGEKTRWMDSANKLGRLYDNLAGDALLSSAMISYLAPLSLTYREKIMSEWKDFMKNGNGIPFSEEYDFVRFLGVEVKMNNWHLSGLSNNQFSLQNAIIMEFSPLWCLFVDPQTQANEWIRSMEEPNNLQIVKVTDQLDYMQVIRKSMELGNPVLLENVEDNLDVSLDPILARNVYKVSETWYMDLGQESVLYKPSFRFYLTTRHHNPRYSVDVFNKVTVTDFLLPSEALRDRLLDIVISRERPELQEKFEKILIENINNKRILKQQEDNILHTLSASSANILEDEGAIRTLDSSKSVAIDLMKRQEATRTTKEEIDAFRETYSQFTKYCADLYSTLNILPNLNYMYRFSLSWFTQLYIKSIETSNRSVIHKRRIDYLKMSSIQNLHASVHNALFEKHKLIYSFLLCAKTLLDTEQVTEQEFNAFMSIDEKDSMKYENEIPNPASLWLPDRAWREVCRISNTLSIFQNFTNSFSTNNTKWKKYCNSIDHDDHLMPTPWDNKLTTFQKLILIRILCPEKIIFKITEFVESVMGQTSSNFTPCNITRPYAESSCLIPLIFILPSYSSPFAVVNKFAKILGYSAKLHTLSMGPLQEQKAELLIEIARKNGEWVFLHNCHLALPWMMKLEKMFETFDISNTSLGFRLWMSTQSHDKFPIGILQNSIKIAFDAPYDVKQTLTWTYKSEPVKDKEFFEGCPGKDKVFSKLLYGFCLFHAVIREKRNFGYQSWNFQYDFDESDLQMSIIQLKNWINQCDKVPFKALIYFLGECNYGGKIMDIQDKIYLDTLVLDYCNSKVISDSNYDFDTVHAYRVPKRIEYRDYLKHIKNSIPAYTSPEDFCLDKNVALTKNNNKVQDFLNSLSCLNETAVIQDAESKNNQVKSIIFETLGAIPQDFDIREVEEKYKVSELEPLNCVLIEEVKLYNKCLNVIRNSLLELEKAYNGYLIWTERLEEISDEIFQGLVPKSWKIHISLRTKQQLSKFITDLLERVKFITNWINYGHPRFYWFGGLMSCKRLLSTLKMVFARKKQVPIDQVAFEFTVLEIKNPSEEYDVPENSIYVYGLYLVGAKWNEQTKSLSSSKTKIFYNDMPVISFELTLKKTMNSVNSFKCPMYITPSLHNSECNSENTLDNYILSVNLKSDINPRMWVKRGTALYCQTE</sequence>
<dbReference type="Pfam" id="PF18198">
    <property type="entry name" value="AAA_lid_11"/>
    <property type="match status" value="1"/>
</dbReference>
<feature type="domain" description="Dynein heavy chain hydrolytic ATP-binding dynein motor region" evidence="17">
    <location>
        <begin position="1202"/>
        <end position="1529"/>
    </location>
</feature>
<evidence type="ECO:0000313" key="26">
    <source>
        <dbReference type="Proteomes" id="UP000215335"/>
    </source>
</evidence>
<dbReference type="GO" id="GO:0051959">
    <property type="term" value="F:dynein light intermediate chain binding"/>
    <property type="evidence" value="ECO:0007669"/>
    <property type="project" value="InterPro"/>
</dbReference>
<dbReference type="InterPro" id="IPR004273">
    <property type="entry name" value="Dynein_heavy_D6_P-loop"/>
</dbReference>
<feature type="coiled-coil region" evidence="14">
    <location>
        <begin position="2511"/>
        <end position="2538"/>
    </location>
</feature>
<keyword evidence="7" id="KW-0067">ATP-binding</keyword>
<dbReference type="Gene3D" id="1.10.472.130">
    <property type="match status" value="1"/>
</dbReference>
<evidence type="ECO:0000259" key="19">
    <source>
        <dbReference type="Pfam" id="PF12780"/>
    </source>
</evidence>
<dbReference type="PANTHER" id="PTHR22878">
    <property type="entry name" value="DYNEIN HEAVY CHAIN 6, AXONEMAL-LIKE-RELATED"/>
    <property type="match status" value="1"/>
</dbReference>
<evidence type="ECO:0000256" key="7">
    <source>
        <dbReference type="ARBA" id="ARBA00022840"/>
    </source>
</evidence>
<feature type="domain" description="Dynein heavy chain AAA module D4" evidence="19">
    <location>
        <begin position="2212"/>
        <end position="2471"/>
    </location>
</feature>
<dbReference type="GO" id="GO:0008569">
    <property type="term" value="F:minus-end-directed microtubule motor activity"/>
    <property type="evidence" value="ECO:0007669"/>
    <property type="project" value="InterPro"/>
</dbReference>
<dbReference type="FunFam" id="1.20.920.20:FF:000006">
    <property type="entry name" value="Dynein, axonemal, heavy chain 6"/>
    <property type="match status" value="1"/>
</dbReference>
<dbReference type="Gene3D" id="3.10.490.20">
    <property type="match status" value="1"/>
</dbReference>
<evidence type="ECO:0000256" key="1">
    <source>
        <dbReference type="ARBA" id="ARBA00004430"/>
    </source>
</evidence>
<feature type="domain" description="Dynein heavy chain AAA lid" evidence="23">
    <location>
        <begin position="3480"/>
        <end position="3619"/>
    </location>
</feature>
<dbReference type="Gene3D" id="6.10.140.1060">
    <property type="match status" value="1"/>
</dbReference>
<keyword evidence="3" id="KW-0963">Cytoplasm</keyword>
<gene>
    <name evidence="25" type="ORF">TSAR_006426</name>
</gene>
<comment type="similarity">
    <text evidence="2">Belongs to the dynein heavy chain family.</text>
</comment>
<dbReference type="Pfam" id="PF12781">
    <property type="entry name" value="AAA_9"/>
    <property type="match status" value="1"/>
</dbReference>
<dbReference type="Proteomes" id="UP000215335">
    <property type="component" value="Unassembled WGS sequence"/>
</dbReference>
<dbReference type="GO" id="GO:0005524">
    <property type="term" value="F:ATP binding"/>
    <property type="evidence" value="ECO:0007669"/>
    <property type="project" value="UniProtKB-KW"/>
</dbReference>
<dbReference type="Gene3D" id="1.20.58.1120">
    <property type="match status" value="1"/>
</dbReference>
<evidence type="ECO:0000256" key="4">
    <source>
        <dbReference type="ARBA" id="ARBA00022701"/>
    </source>
</evidence>
<keyword evidence="26" id="KW-1185">Reference proteome</keyword>
<organism evidence="25 26">
    <name type="scientific">Trichomalopsis sarcophagae</name>
    <dbReference type="NCBI Taxonomy" id="543379"/>
    <lineage>
        <taxon>Eukaryota</taxon>
        <taxon>Metazoa</taxon>
        <taxon>Ecdysozoa</taxon>
        <taxon>Arthropoda</taxon>
        <taxon>Hexapoda</taxon>
        <taxon>Insecta</taxon>
        <taxon>Pterygota</taxon>
        <taxon>Neoptera</taxon>
        <taxon>Endopterygota</taxon>
        <taxon>Hymenoptera</taxon>
        <taxon>Apocrita</taxon>
        <taxon>Proctotrupomorpha</taxon>
        <taxon>Chalcidoidea</taxon>
        <taxon>Pteromalidae</taxon>
        <taxon>Pteromalinae</taxon>
        <taxon>Trichomalopsis</taxon>
    </lineage>
</organism>
<keyword evidence="8" id="KW-0243">Dynein</keyword>